<feature type="transmembrane region" description="Helical" evidence="1">
    <location>
        <begin position="272"/>
        <end position="294"/>
    </location>
</feature>
<dbReference type="EMBL" id="MTYJ01000001">
    <property type="protein sequence ID" value="OQV26253.1"/>
    <property type="molecule type" value="Genomic_DNA"/>
</dbReference>
<dbReference type="AlphaFoldDB" id="A0A1W0XFK6"/>
<evidence type="ECO:0000256" key="1">
    <source>
        <dbReference type="SAM" id="Phobius"/>
    </source>
</evidence>
<dbReference type="PANTHER" id="PTHR19346">
    <property type="entry name" value="SUGAR PHOSPHATE TRANSPORTER DOMAIN-CONTAINING PROTEIN"/>
    <property type="match status" value="1"/>
</dbReference>
<keyword evidence="1" id="KW-0812">Transmembrane</keyword>
<evidence type="ECO:0000313" key="3">
    <source>
        <dbReference type="Proteomes" id="UP000192578"/>
    </source>
</evidence>
<dbReference type="SUPFAM" id="SSF103481">
    <property type="entry name" value="Multidrug resistance efflux transporter EmrE"/>
    <property type="match status" value="1"/>
</dbReference>
<feature type="transmembrane region" description="Helical" evidence="1">
    <location>
        <begin position="306"/>
        <end position="324"/>
    </location>
</feature>
<feature type="transmembrane region" description="Helical" evidence="1">
    <location>
        <begin position="138"/>
        <end position="163"/>
    </location>
</feature>
<feature type="transmembrane region" description="Helical" evidence="1">
    <location>
        <begin position="191"/>
        <end position="216"/>
    </location>
</feature>
<evidence type="ECO:0000313" key="2">
    <source>
        <dbReference type="EMBL" id="OQV26253.1"/>
    </source>
</evidence>
<protein>
    <submittedName>
        <fullName evidence="2">Thiamine transporter SLC35F3</fullName>
    </submittedName>
</protein>
<dbReference type="InterPro" id="IPR037185">
    <property type="entry name" value="EmrE-like"/>
</dbReference>
<reference evidence="3" key="1">
    <citation type="submission" date="2017-01" db="EMBL/GenBank/DDBJ databases">
        <title>Comparative genomics of anhydrobiosis in the tardigrade Hypsibius dujardini.</title>
        <authorList>
            <person name="Yoshida Y."/>
            <person name="Koutsovoulos G."/>
            <person name="Laetsch D."/>
            <person name="Stevens L."/>
            <person name="Kumar S."/>
            <person name="Horikawa D."/>
            <person name="Ishino K."/>
            <person name="Komine S."/>
            <person name="Tomita M."/>
            <person name="Blaxter M."/>
            <person name="Arakawa K."/>
        </authorList>
    </citation>
    <scope>NUCLEOTIDE SEQUENCE [LARGE SCALE GENOMIC DNA]</scope>
    <source>
        <strain evidence="3">Z151</strain>
    </source>
</reference>
<gene>
    <name evidence="2" type="ORF">BV898_00371</name>
</gene>
<proteinExistence type="predicted"/>
<dbReference type="InterPro" id="IPR026505">
    <property type="entry name" value="Solute_c_fam_35_mem_F3/F4"/>
</dbReference>
<feature type="transmembrane region" description="Helical" evidence="1">
    <location>
        <begin position="396"/>
        <end position="415"/>
    </location>
</feature>
<feature type="transmembrane region" description="Helical" evidence="1">
    <location>
        <begin position="246"/>
        <end position="266"/>
    </location>
</feature>
<sequence>MTISDLNFALGPDAKRRHSSIRIIKPDECEHPKETDVLKRLTDEEAEAFNEYLQYQLAGTAAAGGNGKVGDDLDDPVDEETIQASAAPCGIPVVELPPPQEKSKIGLAVAVLLLGVCSSVLDQQLLKNVFSDSFNAPFFILFTGNIIRLFTLPVYVITVWIVARSRGRPAALGRILRDTSVFKSRDPLPIFVIRSIGIITSFIVLIMSLVFMAVSYATVSEVTAVGTTQVALVYFIAVVFLRHKVLIIKVFAVVVSLSGVGLIAYAKGFHSSSATGIGLVMLSTIMFSFNITYYKVIYNKISFGQCCCFLSATSLYMLAVFWWLPLWTKLSGVEIWEWKTVPWALLLCSVACSWTSSMSMNFGLGLATPLLMSFGSLLRIPLNVVIDIWIRGVEFTQLEMLGSVLIIVGFLIIVIPDNRVSLKIKPLFQNLCCG</sequence>
<dbReference type="Proteomes" id="UP000192578">
    <property type="component" value="Unassembled WGS sequence"/>
</dbReference>
<keyword evidence="1" id="KW-1133">Transmembrane helix</keyword>
<keyword evidence="3" id="KW-1185">Reference proteome</keyword>
<name>A0A1W0XFK6_HYPEX</name>
<keyword evidence="1" id="KW-0472">Membrane</keyword>
<dbReference type="PANTHER" id="PTHR19346:SF4">
    <property type="entry name" value="SUGAR PHOSPHATE TRANSPORTER DOMAIN-CONTAINING PROTEIN"/>
    <property type="match status" value="1"/>
</dbReference>
<organism evidence="2 3">
    <name type="scientific">Hypsibius exemplaris</name>
    <name type="common">Freshwater tardigrade</name>
    <dbReference type="NCBI Taxonomy" id="2072580"/>
    <lineage>
        <taxon>Eukaryota</taxon>
        <taxon>Metazoa</taxon>
        <taxon>Ecdysozoa</taxon>
        <taxon>Tardigrada</taxon>
        <taxon>Eutardigrada</taxon>
        <taxon>Parachela</taxon>
        <taxon>Hypsibioidea</taxon>
        <taxon>Hypsibiidae</taxon>
        <taxon>Hypsibius</taxon>
    </lineage>
</organism>
<feature type="transmembrane region" description="Helical" evidence="1">
    <location>
        <begin position="222"/>
        <end position="241"/>
    </location>
</feature>
<accession>A0A1W0XFK6</accession>
<dbReference type="OrthoDB" id="10062838at2759"/>
<comment type="caution">
    <text evidence="2">The sequence shown here is derived from an EMBL/GenBank/DDBJ whole genome shotgun (WGS) entry which is preliminary data.</text>
</comment>
<feature type="transmembrane region" description="Helical" evidence="1">
    <location>
        <begin position="371"/>
        <end position="390"/>
    </location>
</feature>